<dbReference type="PANTHER" id="PTHR43775:SF51">
    <property type="entry name" value="INACTIVE PHENOLPHTHIOCEROL SYNTHESIS POLYKETIDE SYNTHASE TYPE I PKS1-RELATED"/>
    <property type="match status" value="1"/>
</dbReference>
<dbReference type="SUPFAM" id="SSF52151">
    <property type="entry name" value="FabD/lysophospholipase-like"/>
    <property type="match status" value="1"/>
</dbReference>
<sequence length="160" mass="16189">VVFAQAGSDEAALVDQTVFAQAGLFAVEVALWELLASWGVRADYLAGHSIGEVTAAYVSGVLSLSDACTLVAARGRLMQALPAGGVMAAVGASEEAVAELIGVTGAAVDVAAVNGPASVVVSGAADEVAVVVATARERGWRVKELAVSHAFHSRLMEPML</sequence>
<evidence type="ECO:0000259" key="3">
    <source>
        <dbReference type="SMART" id="SM00827"/>
    </source>
</evidence>
<reference evidence="4 5" key="1">
    <citation type="submission" date="2019-09" db="EMBL/GenBank/DDBJ databases">
        <title>High taxonomic diversity of Micromonospora strains isolated from Medicago sativa nodules in different geographical locations.</title>
        <authorList>
            <person name="Martinez-Hidalgo P."/>
            <person name="Flores-Felix J.D."/>
            <person name="Velazquez E."/>
            <person name="Brau L."/>
            <person name="Trujillo M.E."/>
            <person name="Martinez-Molina E."/>
        </authorList>
    </citation>
    <scope>NUCLEOTIDE SEQUENCE [LARGE SCALE GENOMIC DNA]</scope>
    <source>
        <strain evidence="4 5">ALFB5</strain>
    </source>
</reference>
<gene>
    <name evidence="4" type="ORF">F6X54_34395</name>
</gene>
<dbReference type="EMBL" id="WAAR01000403">
    <property type="protein sequence ID" value="KAB1091398.1"/>
    <property type="molecule type" value="Genomic_DNA"/>
</dbReference>
<dbReference type="InterPro" id="IPR016035">
    <property type="entry name" value="Acyl_Trfase/lysoPLipase"/>
</dbReference>
<feature type="non-terminal residue" evidence="4">
    <location>
        <position position="1"/>
    </location>
</feature>
<dbReference type="Proteomes" id="UP000471364">
    <property type="component" value="Unassembled WGS sequence"/>
</dbReference>
<evidence type="ECO:0000313" key="5">
    <source>
        <dbReference type="Proteomes" id="UP000471364"/>
    </source>
</evidence>
<keyword evidence="1" id="KW-0808">Transferase</keyword>
<dbReference type="Gene3D" id="3.40.366.10">
    <property type="entry name" value="Malonyl-Coenzyme A Acyl Carrier Protein, domain 2"/>
    <property type="match status" value="1"/>
</dbReference>
<protein>
    <submittedName>
        <fullName evidence="4">Acyltransferase domain-containing protein</fullName>
    </submittedName>
</protein>
<name>A0ABQ6U5J7_9ACTN</name>
<proteinExistence type="predicted"/>
<evidence type="ECO:0000313" key="4">
    <source>
        <dbReference type="EMBL" id="KAB1091398.1"/>
    </source>
</evidence>
<dbReference type="GO" id="GO:0016746">
    <property type="term" value="F:acyltransferase activity"/>
    <property type="evidence" value="ECO:0007669"/>
    <property type="project" value="UniProtKB-KW"/>
</dbReference>
<dbReference type="SUPFAM" id="SSF55048">
    <property type="entry name" value="Probable ACP-binding domain of malonyl-CoA ACP transacylase"/>
    <property type="match status" value="1"/>
</dbReference>
<dbReference type="InterPro" id="IPR014043">
    <property type="entry name" value="Acyl_transferase_dom"/>
</dbReference>
<evidence type="ECO:0000256" key="1">
    <source>
        <dbReference type="ARBA" id="ARBA00022679"/>
    </source>
</evidence>
<organism evidence="4 5">
    <name type="scientific">Micromonospora aurantiaca</name>
    <name type="common">nom. illeg.</name>
    <dbReference type="NCBI Taxonomy" id="47850"/>
    <lineage>
        <taxon>Bacteria</taxon>
        <taxon>Bacillati</taxon>
        <taxon>Actinomycetota</taxon>
        <taxon>Actinomycetes</taxon>
        <taxon>Micromonosporales</taxon>
        <taxon>Micromonosporaceae</taxon>
        <taxon>Micromonospora</taxon>
    </lineage>
</organism>
<keyword evidence="2 4" id="KW-0012">Acyltransferase</keyword>
<dbReference type="RefSeq" id="WP_151016393.1">
    <property type="nucleotide sequence ID" value="NZ_WAAR01000403.1"/>
</dbReference>
<feature type="domain" description="Malonyl-CoA:ACP transacylase (MAT)" evidence="3">
    <location>
        <begin position="2"/>
        <end position="160"/>
    </location>
</feature>
<comment type="caution">
    <text evidence="4">The sequence shown here is derived from an EMBL/GenBank/DDBJ whole genome shotgun (WGS) entry which is preliminary data.</text>
</comment>
<dbReference type="InterPro" id="IPR050091">
    <property type="entry name" value="PKS_NRPS_Biosynth_Enz"/>
</dbReference>
<dbReference type="PANTHER" id="PTHR43775">
    <property type="entry name" value="FATTY ACID SYNTHASE"/>
    <property type="match status" value="1"/>
</dbReference>
<accession>A0ABQ6U5J7</accession>
<dbReference type="SMART" id="SM00827">
    <property type="entry name" value="PKS_AT"/>
    <property type="match status" value="1"/>
</dbReference>
<dbReference type="InterPro" id="IPR001227">
    <property type="entry name" value="Ac_transferase_dom_sf"/>
</dbReference>
<feature type="non-terminal residue" evidence="4">
    <location>
        <position position="160"/>
    </location>
</feature>
<keyword evidence="5" id="KW-1185">Reference proteome</keyword>
<dbReference type="InterPro" id="IPR016036">
    <property type="entry name" value="Malonyl_transacylase_ACP-bd"/>
</dbReference>
<dbReference type="Pfam" id="PF00698">
    <property type="entry name" value="Acyl_transf_1"/>
    <property type="match status" value="1"/>
</dbReference>
<evidence type="ECO:0000256" key="2">
    <source>
        <dbReference type="ARBA" id="ARBA00023315"/>
    </source>
</evidence>